<gene>
    <name evidence="7" type="ORF">PMAYCL1PPCAC_10041</name>
</gene>
<name>A0AAN5CFC2_9BILA</name>
<feature type="non-terminal residue" evidence="7">
    <location>
        <position position="109"/>
    </location>
</feature>
<organism evidence="7 8">
    <name type="scientific">Pristionchus mayeri</name>
    <dbReference type="NCBI Taxonomy" id="1317129"/>
    <lineage>
        <taxon>Eukaryota</taxon>
        <taxon>Metazoa</taxon>
        <taxon>Ecdysozoa</taxon>
        <taxon>Nematoda</taxon>
        <taxon>Chromadorea</taxon>
        <taxon>Rhabditida</taxon>
        <taxon>Rhabditina</taxon>
        <taxon>Diplogasteromorpha</taxon>
        <taxon>Diplogasteroidea</taxon>
        <taxon>Neodiplogasteridae</taxon>
        <taxon>Pristionchus</taxon>
    </lineage>
</organism>
<evidence type="ECO:0000256" key="5">
    <source>
        <dbReference type="ARBA" id="ARBA00037994"/>
    </source>
</evidence>
<feature type="non-terminal residue" evidence="7">
    <location>
        <position position="1"/>
    </location>
</feature>
<evidence type="ECO:0000256" key="2">
    <source>
        <dbReference type="ARBA" id="ARBA00022692"/>
    </source>
</evidence>
<dbReference type="PANTHER" id="PTHR31357:SF5">
    <property type="entry name" value="SERPENTINE RECEPTOR CLASS ALPHA-1-RELATED"/>
    <property type="match status" value="1"/>
</dbReference>
<evidence type="ECO:0000256" key="4">
    <source>
        <dbReference type="ARBA" id="ARBA00023136"/>
    </source>
</evidence>
<comment type="caution">
    <text evidence="7">The sequence shown here is derived from an EMBL/GenBank/DDBJ whole genome shotgun (WGS) entry which is preliminary data.</text>
</comment>
<evidence type="ECO:0008006" key="9">
    <source>
        <dbReference type="Google" id="ProtNLM"/>
    </source>
</evidence>
<protein>
    <recommendedName>
        <fullName evidence="9">G protein-coupled receptor</fullName>
    </recommendedName>
</protein>
<evidence type="ECO:0000313" key="7">
    <source>
        <dbReference type="EMBL" id="GMR39846.1"/>
    </source>
</evidence>
<dbReference type="Proteomes" id="UP001328107">
    <property type="component" value="Unassembled WGS sequence"/>
</dbReference>
<comment type="similarity">
    <text evidence="5">Belongs to the nematode receptor-like protein sra family.</text>
</comment>
<accession>A0AAN5CFC2</accession>
<evidence type="ECO:0000256" key="3">
    <source>
        <dbReference type="ARBA" id="ARBA00022989"/>
    </source>
</evidence>
<evidence type="ECO:0000313" key="8">
    <source>
        <dbReference type="Proteomes" id="UP001328107"/>
    </source>
</evidence>
<dbReference type="PANTHER" id="PTHR31357">
    <property type="entry name" value="SERPENTINE RECEPTOR CLASS ALPHA-10"/>
    <property type="match status" value="1"/>
</dbReference>
<feature type="transmembrane region" description="Helical" evidence="6">
    <location>
        <begin position="69"/>
        <end position="91"/>
    </location>
</feature>
<evidence type="ECO:0000256" key="6">
    <source>
        <dbReference type="SAM" id="Phobius"/>
    </source>
</evidence>
<dbReference type="AlphaFoldDB" id="A0AAN5CFC2"/>
<reference evidence="8" key="1">
    <citation type="submission" date="2022-10" db="EMBL/GenBank/DDBJ databases">
        <title>Genome assembly of Pristionchus species.</title>
        <authorList>
            <person name="Yoshida K."/>
            <person name="Sommer R.J."/>
        </authorList>
    </citation>
    <scope>NUCLEOTIDE SEQUENCE [LARGE SCALE GENOMIC DNA]</scope>
    <source>
        <strain evidence="8">RS5460</strain>
    </source>
</reference>
<dbReference type="InterPro" id="IPR051080">
    <property type="entry name" value="Nematode_rcpt-like_serp_alpha"/>
</dbReference>
<dbReference type="GO" id="GO:0016020">
    <property type="term" value="C:membrane"/>
    <property type="evidence" value="ECO:0007669"/>
    <property type="project" value="UniProtKB-SubCell"/>
</dbReference>
<keyword evidence="8" id="KW-1185">Reference proteome</keyword>
<dbReference type="EMBL" id="BTRK01000003">
    <property type="protein sequence ID" value="GMR39846.1"/>
    <property type="molecule type" value="Genomic_DNA"/>
</dbReference>
<keyword evidence="4 6" id="KW-0472">Membrane</keyword>
<comment type="subcellular location">
    <subcellularLocation>
        <location evidence="1">Membrane</location>
        <topology evidence="1">Multi-pass membrane protein</topology>
    </subcellularLocation>
</comment>
<proteinExistence type="inferred from homology"/>
<keyword evidence="2 6" id="KW-0812">Transmembrane</keyword>
<keyword evidence="3 6" id="KW-1133">Transmembrane helix</keyword>
<evidence type="ECO:0000256" key="1">
    <source>
        <dbReference type="ARBA" id="ARBA00004141"/>
    </source>
</evidence>
<dbReference type="GO" id="GO:0004984">
    <property type="term" value="F:olfactory receptor activity"/>
    <property type="evidence" value="ECO:0007669"/>
    <property type="project" value="TreeGrafter"/>
</dbReference>
<feature type="transmembrane region" description="Helical" evidence="6">
    <location>
        <begin position="35"/>
        <end position="57"/>
    </location>
</feature>
<sequence>SSAIRSLQAVLLYSRYAAASPCDAQVPRAFCIVRLLGTSAVPSFVVVHTSINALRWLSAFNVSAHRQSIVTRVLLGGSLTYAIVYGFIVFWAEPLNGRAPYCTSLTKES</sequence>